<dbReference type="PROSITE" id="PS50157">
    <property type="entry name" value="ZINC_FINGER_C2H2_2"/>
    <property type="match status" value="1"/>
</dbReference>
<dbReference type="GO" id="GO:0008270">
    <property type="term" value="F:zinc ion binding"/>
    <property type="evidence" value="ECO:0007669"/>
    <property type="project" value="UniProtKB-KW"/>
</dbReference>
<protein>
    <recommendedName>
        <fullName evidence="3">C2H2-type domain-containing protein</fullName>
    </recommendedName>
</protein>
<feature type="region of interest" description="Disordered" evidence="2">
    <location>
        <begin position="102"/>
        <end position="138"/>
    </location>
</feature>
<accession>A0A1L7UHK0</accession>
<evidence type="ECO:0000256" key="1">
    <source>
        <dbReference type="PROSITE-ProRule" id="PRU00042"/>
    </source>
</evidence>
<gene>
    <name evidence="4" type="ORF">FMAN_14406</name>
</gene>
<keyword evidence="1" id="KW-0863">Zinc-finger</keyword>
<dbReference type="AlphaFoldDB" id="A0A1L7UHK0"/>
<organism evidence="4 5">
    <name type="scientific">Fusarium mangiferae</name>
    <name type="common">Mango malformation disease fungus</name>
    <dbReference type="NCBI Taxonomy" id="192010"/>
    <lineage>
        <taxon>Eukaryota</taxon>
        <taxon>Fungi</taxon>
        <taxon>Dikarya</taxon>
        <taxon>Ascomycota</taxon>
        <taxon>Pezizomycotina</taxon>
        <taxon>Sordariomycetes</taxon>
        <taxon>Hypocreomycetidae</taxon>
        <taxon>Hypocreales</taxon>
        <taxon>Nectriaceae</taxon>
        <taxon>Fusarium</taxon>
        <taxon>Fusarium fujikuroi species complex</taxon>
    </lineage>
</organism>
<dbReference type="InterPro" id="IPR036236">
    <property type="entry name" value="Znf_C2H2_sf"/>
</dbReference>
<dbReference type="EMBL" id="FCQH01000020">
    <property type="protein sequence ID" value="CVL07515.1"/>
    <property type="molecule type" value="Genomic_DNA"/>
</dbReference>
<evidence type="ECO:0000259" key="3">
    <source>
        <dbReference type="PROSITE" id="PS50157"/>
    </source>
</evidence>
<evidence type="ECO:0000313" key="5">
    <source>
        <dbReference type="Proteomes" id="UP000184255"/>
    </source>
</evidence>
<keyword evidence="1" id="KW-0862">Zinc</keyword>
<name>A0A1L7UHK0_FUSMA</name>
<dbReference type="SMART" id="SM00355">
    <property type="entry name" value="ZnF_C2H2"/>
    <property type="match status" value="1"/>
</dbReference>
<reference evidence="5" key="1">
    <citation type="journal article" date="2016" name="Genome Biol. Evol.">
        <title>Comparative 'omics' of the Fusarium fujikuroi species complex highlights differences in genetic potential and metabolite synthesis.</title>
        <authorList>
            <person name="Niehaus E.-M."/>
            <person name="Muensterkoetter M."/>
            <person name="Proctor R.H."/>
            <person name="Brown D.W."/>
            <person name="Sharon A."/>
            <person name="Idan Y."/>
            <person name="Oren-Young L."/>
            <person name="Sieber C.M."/>
            <person name="Novak O."/>
            <person name="Pencik A."/>
            <person name="Tarkowska D."/>
            <person name="Hromadova K."/>
            <person name="Freeman S."/>
            <person name="Maymon M."/>
            <person name="Elazar M."/>
            <person name="Youssef S.A."/>
            <person name="El-Shabrawy E.S.M."/>
            <person name="Shalaby A.B.A."/>
            <person name="Houterman P."/>
            <person name="Brock N.L."/>
            <person name="Burkhardt I."/>
            <person name="Tsavkelova E.A."/>
            <person name="Dickschat J.S."/>
            <person name="Galuszka P."/>
            <person name="Gueldener U."/>
            <person name="Tudzynski B."/>
        </authorList>
    </citation>
    <scope>NUCLEOTIDE SEQUENCE [LARGE SCALE GENOMIC DNA]</scope>
    <source>
        <strain evidence="5">MRC7560</strain>
    </source>
</reference>
<evidence type="ECO:0000256" key="2">
    <source>
        <dbReference type="SAM" id="MobiDB-lite"/>
    </source>
</evidence>
<keyword evidence="1" id="KW-0479">Metal-binding</keyword>
<sequence length="271" mass="29031">MSSAVGRYGRAEQTWQSNHYDHHLDHNGPDNPDLDWELNIVPSIAAYLDEELETSKLRDTLCDESSGIAECDVPLGNLEGYDSPQMLPTTQSTSSPIQVIISSPSDNETQSPPSLSRSLSGSSQSPSTLASASNPATPQLSLSRYSCEICSMAFNQLSALADHYRVSHCQTAESIAAGSAAESTSSATCGARRTRWKDTDADAGNSFFDQIASAHMLSRQSAAAALACTRAYVDMLSRASRSYPATSAHVINRAPLVDPRGVMNKGENIQL</sequence>
<proteinExistence type="predicted"/>
<dbReference type="PROSITE" id="PS00028">
    <property type="entry name" value="ZINC_FINGER_C2H2_1"/>
    <property type="match status" value="1"/>
</dbReference>
<evidence type="ECO:0000313" key="4">
    <source>
        <dbReference type="EMBL" id="CVL07515.1"/>
    </source>
</evidence>
<feature type="domain" description="C2H2-type" evidence="3">
    <location>
        <begin position="145"/>
        <end position="173"/>
    </location>
</feature>
<feature type="compositionally biased region" description="Low complexity" evidence="2">
    <location>
        <begin position="102"/>
        <end position="133"/>
    </location>
</feature>
<dbReference type="RefSeq" id="XP_041690510.1">
    <property type="nucleotide sequence ID" value="XM_041825095.1"/>
</dbReference>
<dbReference type="GeneID" id="65093653"/>
<dbReference type="Proteomes" id="UP000184255">
    <property type="component" value="Unassembled WGS sequence"/>
</dbReference>
<dbReference type="SUPFAM" id="SSF57667">
    <property type="entry name" value="beta-beta-alpha zinc fingers"/>
    <property type="match status" value="1"/>
</dbReference>
<comment type="caution">
    <text evidence="4">The sequence shown here is derived from an EMBL/GenBank/DDBJ whole genome shotgun (WGS) entry which is preliminary data.</text>
</comment>
<dbReference type="InterPro" id="IPR013087">
    <property type="entry name" value="Znf_C2H2_type"/>
</dbReference>
<keyword evidence="5" id="KW-1185">Reference proteome</keyword>
<dbReference type="VEuPathDB" id="FungiDB:FMAN_14406"/>